<evidence type="ECO:0000313" key="3">
    <source>
        <dbReference type="Proteomes" id="UP000249890"/>
    </source>
</evidence>
<dbReference type="AlphaFoldDB" id="A0A2Z2KPY2"/>
<dbReference type="Proteomes" id="UP000249890">
    <property type="component" value="Chromosome"/>
</dbReference>
<dbReference type="EMBL" id="CP021780">
    <property type="protein sequence ID" value="ASA22331.1"/>
    <property type="molecule type" value="Genomic_DNA"/>
</dbReference>
<accession>A0A2Z2KPY2</accession>
<evidence type="ECO:0000313" key="2">
    <source>
        <dbReference type="EMBL" id="ASA22331.1"/>
    </source>
</evidence>
<feature type="coiled-coil region" evidence="1">
    <location>
        <begin position="163"/>
        <end position="197"/>
    </location>
</feature>
<proteinExistence type="predicted"/>
<dbReference type="KEGG" id="pdh:B9T62_16985"/>
<name>A0A2Z2KPY2_9BACL</name>
<reference evidence="2 3" key="1">
    <citation type="submission" date="2017-06" db="EMBL/GenBank/DDBJ databases">
        <title>Complete genome sequence of Paenibacillus donghaensis KCTC 13049T isolated from East Sea sediment, South Korea.</title>
        <authorList>
            <person name="Jung B.K."/>
            <person name="Hong S.-J."/>
            <person name="Shin J.-H."/>
        </authorList>
    </citation>
    <scope>NUCLEOTIDE SEQUENCE [LARGE SCALE GENOMIC DNA]</scope>
    <source>
        <strain evidence="2 3">KCTC 13049</strain>
    </source>
</reference>
<protein>
    <submittedName>
        <fullName evidence="2">Uncharacterized protein</fullName>
    </submittedName>
</protein>
<feature type="coiled-coil region" evidence="1">
    <location>
        <begin position="223"/>
        <end position="281"/>
    </location>
</feature>
<dbReference type="OrthoDB" id="2667266at2"/>
<keyword evidence="3" id="KW-1185">Reference proteome</keyword>
<dbReference type="RefSeq" id="WP_087916330.1">
    <property type="nucleotide sequence ID" value="NZ_CP021780.1"/>
</dbReference>
<evidence type="ECO:0000256" key="1">
    <source>
        <dbReference type="SAM" id="Coils"/>
    </source>
</evidence>
<keyword evidence="1" id="KW-0175">Coiled coil</keyword>
<organism evidence="2 3">
    <name type="scientific">Paenibacillus donghaensis</name>
    <dbReference type="NCBI Taxonomy" id="414771"/>
    <lineage>
        <taxon>Bacteria</taxon>
        <taxon>Bacillati</taxon>
        <taxon>Bacillota</taxon>
        <taxon>Bacilli</taxon>
        <taxon>Bacillales</taxon>
        <taxon>Paenibacillaceae</taxon>
        <taxon>Paenibacillus</taxon>
    </lineage>
</organism>
<gene>
    <name evidence="2" type="ORF">B9T62_16985</name>
</gene>
<sequence>MANTPIPSKVIEYSSTGTSGVREYKLTPEELEEVRQKYPATKRDKTFKAPIQIKTQTKEEKEMAKFKMTAEEYFAQRAAGKTIAQIAKEQGVSEATIYNHMDKWAKEGKGVESPKETQLLREKAVLPPQPPVPLPEMYKKAQQEIEQLKAALTATQPVSHDMLKEYKATGERLAVENAELKDEVEHWKDQATEAVALAGKAAEESMTKVELSEARADGAVAAREAAELELDQTSTARDEYKRLYEEQFAFAQAYYNQIEALKAANGRFDELLRERDDSLAELKAWSVLKEPQPASEVHLLDRSIAELSRARWILDRLSASGE</sequence>